<reference evidence="1" key="1">
    <citation type="submission" date="2023-10" db="EMBL/GenBank/DDBJ databases">
        <authorList>
            <person name="Domelevo Entfellner J.-B."/>
        </authorList>
    </citation>
    <scope>NUCLEOTIDE SEQUENCE</scope>
</reference>
<evidence type="ECO:0000313" key="1">
    <source>
        <dbReference type="EMBL" id="CAJ1965528.1"/>
    </source>
</evidence>
<dbReference type="Gramene" id="rna-AYBTSS11_LOCUS20888">
    <property type="protein sequence ID" value="CAJ1965528.1"/>
    <property type="gene ID" value="gene-AYBTSS11_LOCUS20888"/>
</dbReference>
<dbReference type="EMBL" id="OY731403">
    <property type="protein sequence ID" value="CAJ1965528.1"/>
    <property type="molecule type" value="Genomic_DNA"/>
</dbReference>
<protein>
    <submittedName>
        <fullName evidence="1">Uncharacterized protein</fullName>
    </submittedName>
</protein>
<dbReference type="AlphaFoldDB" id="A0AA86T3U4"/>
<dbReference type="Proteomes" id="UP001189624">
    <property type="component" value="Chromosome 6"/>
</dbReference>
<sequence length="76" mass="8720">MPLVSSFLQPLQVQANNMYKLLIHGPILQSAAEVESLSFRRERCPPDPTLYTIRDRCVYIDVAFASDIRKRAELAR</sequence>
<organism evidence="1 2">
    <name type="scientific">Sphenostylis stenocarpa</name>
    <dbReference type="NCBI Taxonomy" id="92480"/>
    <lineage>
        <taxon>Eukaryota</taxon>
        <taxon>Viridiplantae</taxon>
        <taxon>Streptophyta</taxon>
        <taxon>Embryophyta</taxon>
        <taxon>Tracheophyta</taxon>
        <taxon>Spermatophyta</taxon>
        <taxon>Magnoliopsida</taxon>
        <taxon>eudicotyledons</taxon>
        <taxon>Gunneridae</taxon>
        <taxon>Pentapetalae</taxon>
        <taxon>rosids</taxon>
        <taxon>fabids</taxon>
        <taxon>Fabales</taxon>
        <taxon>Fabaceae</taxon>
        <taxon>Papilionoideae</taxon>
        <taxon>50 kb inversion clade</taxon>
        <taxon>NPAAA clade</taxon>
        <taxon>indigoferoid/millettioid clade</taxon>
        <taxon>Phaseoleae</taxon>
        <taxon>Sphenostylis</taxon>
    </lineage>
</organism>
<evidence type="ECO:0000313" key="2">
    <source>
        <dbReference type="Proteomes" id="UP001189624"/>
    </source>
</evidence>
<accession>A0AA86T3U4</accession>
<proteinExistence type="predicted"/>
<gene>
    <name evidence="1" type="ORF">AYBTSS11_LOCUS20888</name>
</gene>
<keyword evidence="2" id="KW-1185">Reference proteome</keyword>
<name>A0AA86T3U4_9FABA</name>